<organism evidence="1">
    <name type="scientific">Utricularia reniformis</name>
    <dbReference type="NCBI Taxonomy" id="192314"/>
    <lineage>
        <taxon>Eukaryota</taxon>
        <taxon>Viridiplantae</taxon>
        <taxon>Streptophyta</taxon>
        <taxon>Embryophyta</taxon>
        <taxon>Tracheophyta</taxon>
        <taxon>Spermatophyta</taxon>
        <taxon>Magnoliopsida</taxon>
        <taxon>eudicotyledons</taxon>
        <taxon>Gunneridae</taxon>
        <taxon>Pentapetalae</taxon>
        <taxon>asterids</taxon>
        <taxon>lamiids</taxon>
        <taxon>Lamiales</taxon>
        <taxon>Lentibulariaceae</taxon>
        <taxon>Utricularia</taxon>
    </lineage>
</organism>
<accession>A0A1Y0AZR5</accession>
<proteinExistence type="predicted"/>
<name>A0A1Y0AZR5_9LAMI</name>
<gene>
    <name evidence="1" type="ORF">AEK19_MT0387</name>
</gene>
<keyword evidence="1" id="KW-0496">Mitochondrion</keyword>
<protein>
    <submittedName>
        <fullName evidence="1">Uncharacterized protein</fullName>
    </submittedName>
</protein>
<geneLocation type="mitochondrion" evidence="1"/>
<dbReference type="EMBL" id="KY774314">
    <property type="protein sequence ID" value="ART30657.1"/>
    <property type="molecule type" value="Genomic_DNA"/>
</dbReference>
<sequence length="52" mass="6041">MRGAVKWSNTDPGELVRKKKQVESELSPYLFSRLTRQGMYSRKSLKQLAMLP</sequence>
<reference evidence="1" key="1">
    <citation type="submission" date="2017-03" db="EMBL/GenBank/DDBJ databases">
        <title>The mitochondrial genome of the carnivorous plant Utricularia reniformis (Lentibulariaceae): structure, comparative analysis and evolutionary landmarks.</title>
        <authorList>
            <person name="Silva S.R."/>
            <person name="Alvarenga D.O."/>
            <person name="Michael T.P."/>
            <person name="Miranda V.F.O."/>
            <person name="Varani A.M."/>
        </authorList>
    </citation>
    <scope>NUCLEOTIDE SEQUENCE</scope>
</reference>
<dbReference type="AlphaFoldDB" id="A0A1Y0AZR5"/>
<evidence type="ECO:0000313" key="1">
    <source>
        <dbReference type="EMBL" id="ART30657.1"/>
    </source>
</evidence>